<sequence length="158" mass="18711">MWIFINDIPRTTPNYAKNESLLFAGDLFSFYFDRNIRRIQCVMQRYLRNLEEWLKMWRLKTSGSKCSYNIYQKNLKSKEELNLQIFGEKIVRDQNPKYLGVILDSNMSLKPFVEHIRASIEEEDEEEELIQPPTKIINRASSQNVAHEKVTLKHAAVN</sequence>
<protein>
    <submittedName>
        <fullName evidence="1">Endonuclease and reverse transcriptase</fullName>
    </submittedName>
</protein>
<keyword evidence="1" id="KW-0540">Nuclease</keyword>
<dbReference type="EMBL" id="REGN01001406">
    <property type="protein sequence ID" value="RNA34846.1"/>
    <property type="molecule type" value="Genomic_DNA"/>
</dbReference>
<proteinExistence type="predicted"/>
<dbReference type="AlphaFoldDB" id="A0A3M7SGH6"/>
<dbReference type="Proteomes" id="UP000276133">
    <property type="component" value="Unassembled WGS sequence"/>
</dbReference>
<dbReference type="OrthoDB" id="10065625at2759"/>
<evidence type="ECO:0000313" key="2">
    <source>
        <dbReference type="Proteomes" id="UP000276133"/>
    </source>
</evidence>
<name>A0A3M7SGH6_BRAPC</name>
<gene>
    <name evidence="1" type="ORF">BpHYR1_005542</name>
</gene>
<reference evidence="1 2" key="1">
    <citation type="journal article" date="2018" name="Sci. Rep.">
        <title>Genomic signatures of local adaptation to the degree of environmental predictability in rotifers.</title>
        <authorList>
            <person name="Franch-Gras L."/>
            <person name="Hahn C."/>
            <person name="Garcia-Roger E.M."/>
            <person name="Carmona M.J."/>
            <person name="Serra M."/>
            <person name="Gomez A."/>
        </authorList>
    </citation>
    <scope>NUCLEOTIDE SEQUENCE [LARGE SCALE GENOMIC DNA]</scope>
    <source>
        <strain evidence="1">HYR1</strain>
    </source>
</reference>
<keyword evidence="1" id="KW-0808">Transferase</keyword>
<dbReference type="GO" id="GO:0004519">
    <property type="term" value="F:endonuclease activity"/>
    <property type="evidence" value="ECO:0007669"/>
    <property type="project" value="UniProtKB-KW"/>
</dbReference>
<keyword evidence="1" id="KW-0378">Hydrolase</keyword>
<keyword evidence="1" id="KW-0255">Endonuclease</keyword>
<keyword evidence="1" id="KW-0548">Nucleotidyltransferase</keyword>
<organism evidence="1 2">
    <name type="scientific">Brachionus plicatilis</name>
    <name type="common">Marine rotifer</name>
    <name type="synonym">Brachionus muelleri</name>
    <dbReference type="NCBI Taxonomy" id="10195"/>
    <lineage>
        <taxon>Eukaryota</taxon>
        <taxon>Metazoa</taxon>
        <taxon>Spiralia</taxon>
        <taxon>Gnathifera</taxon>
        <taxon>Rotifera</taxon>
        <taxon>Eurotatoria</taxon>
        <taxon>Monogononta</taxon>
        <taxon>Pseudotrocha</taxon>
        <taxon>Ploima</taxon>
        <taxon>Brachionidae</taxon>
        <taxon>Brachionus</taxon>
    </lineage>
</organism>
<accession>A0A3M7SGH6</accession>
<comment type="caution">
    <text evidence="1">The sequence shown here is derived from an EMBL/GenBank/DDBJ whole genome shotgun (WGS) entry which is preliminary data.</text>
</comment>
<evidence type="ECO:0000313" key="1">
    <source>
        <dbReference type="EMBL" id="RNA34846.1"/>
    </source>
</evidence>
<keyword evidence="1" id="KW-0695">RNA-directed DNA polymerase</keyword>
<dbReference type="GO" id="GO:0003964">
    <property type="term" value="F:RNA-directed DNA polymerase activity"/>
    <property type="evidence" value="ECO:0007669"/>
    <property type="project" value="UniProtKB-KW"/>
</dbReference>
<keyword evidence="2" id="KW-1185">Reference proteome</keyword>